<organism evidence="1">
    <name type="scientific">Panicum hallii</name>
    <dbReference type="NCBI Taxonomy" id="206008"/>
    <lineage>
        <taxon>Eukaryota</taxon>
        <taxon>Viridiplantae</taxon>
        <taxon>Streptophyta</taxon>
        <taxon>Embryophyta</taxon>
        <taxon>Tracheophyta</taxon>
        <taxon>Spermatophyta</taxon>
        <taxon>Magnoliopsida</taxon>
        <taxon>Liliopsida</taxon>
        <taxon>Poales</taxon>
        <taxon>Poaceae</taxon>
        <taxon>PACMAD clade</taxon>
        <taxon>Panicoideae</taxon>
        <taxon>Panicodae</taxon>
        <taxon>Paniceae</taxon>
        <taxon>Panicinae</taxon>
        <taxon>Panicum</taxon>
        <taxon>Panicum sect. Panicum</taxon>
    </lineage>
</organism>
<reference evidence="1" key="1">
    <citation type="submission" date="2018-04" db="EMBL/GenBank/DDBJ databases">
        <title>WGS assembly of Panicum hallii.</title>
        <authorList>
            <person name="Lovell J."/>
            <person name="Jenkins J."/>
            <person name="Lowry D."/>
            <person name="Mamidi S."/>
            <person name="Sreedasyam A."/>
            <person name="Weng X."/>
            <person name="Barry K."/>
            <person name="Bonette J."/>
            <person name="Campitelli B."/>
            <person name="Daum C."/>
            <person name="Gordon S."/>
            <person name="Gould B."/>
            <person name="Lipzen A."/>
            <person name="Macqueen A."/>
            <person name="Palacio-Mejia J."/>
            <person name="Plott C."/>
            <person name="Shakirov E."/>
            <person name="Shu S."/>
            <person name="Yoshinaga Y."/>
            <person name="Zane M."/>
            <person name="Rokhsar D."/>
            <person name="Grimwood J."/>
            <person name="Schmutz J."/>
            <person name="Juenger T."/>
        </authorList>
    </citation>
    <scope>NUCLEOTIDE SEQUENCE [LARGE SCALE GENOMIC DNA]</scope>
    <source>
        <strain evidence="1">FIL2</strain>
    </source>
</reference>
<sequence>MILHKHSRIRGAMVARLTPDQKVACSIHVGFKPPDPSPDIFCSSKFFVHRILHLVSSFGLDLFIMDAKNPILPFI</sequence>
<accession>A0A2T8IF85</accession>
<protein>
    <submittedName>
        <fullName evidence="1">Uncharacterized protein</fullName>
    </submittedName>
</protein>
<dbReference type="Proteomes" id="UP000243499">
    <property type="component" value="Chromosome 6"/>
</dbReference>
<dbReference type="EMBL" id="CM008051">
    <property type="protein sequence ID" value="PVH36333.1"/>
    <property type="molecule type" value="Genomic_DNA"/>
</dbReference>
<gene>
    <name evidence="1" type="ORF">PAHAL_6G052100</name>
</gene>
<dbReference type="AlphaFoldDB" id="A0A2T8IF85"/>
<evidence type="ECO:0000313" key="1">
    <source>
        <dbReference type="EMBL" id="PVH36333.1"/>
    </source>
</evidence>
<proteinExistence type="predicted"/>
<name>A0A2T8IF85_9POAL</name>
<dbReference type="Gramene" id="PVH36333">
    <property type="protein sequence ID" value="PVH36333"/>
    <property type="gene ID" value="PAHAL_6G052100"/>
</dbReference>